<organism evidence="8 9">
    <name type="scientific">Acinetobacter ursingii</name>
    <dbReference type="NCBI Taxonomy" id="108980"/>
    <lineage>
        <taxon>Bacteria</taxon>
        <taxon>Pseudomonadati</taxon>
        <taxon>Pseudomonadota</taxon>
        <taxon>Gammaproteobacteria</taxon>
        <taxon>Moraxellales</taxon>
        <taxon>Moraxellaceae</taxon>
        <taxon>Acinetobacter</taxon>
    </lineage>
</organism>
<dbReference type="InterPro" id="IPR029903">
    <property type="entry name" value="RmlD-like-bd"/>
</dbReference>
<evidence type="ECO:0000256" key="6">
    <source>
        <dbReference type="RuleBase" id="RU364082"/>
    </source>
</evidence>
<dbReference type="Pfam" id="PF04321">
    <property type="entry name" value="RmlD_sub_bind"/>
    <property type="match status" value="1"/>
</dbReference>
<dbReference type="Proteomes" id="UP000595320">
    <property type="component" value="Chromosome"/>
</dbReference>
<dbReference type="NCBIfam" id="NF007440">
    <property type="entry name" value="PRK09987.1"/>
    <property type="match status" value="1"/>
</dbReference>
<dbReference type="GO" id="GO:0008831">
    <property type="term" value="F:dTDP-4-dehydrorhamnose reductase activity"/>
    <property type="evidence" value="ECO:0007669"/>
    <property type="project" value="UniProtKB-EC"/>
</dbReference>
<dbReference type="Gene3D" id="3.40.50.720">
    <property type="entry name" value="NAD(P)-binding Rossmann-like Domain"/>
    <property type="match status" value="1"/>
</dbReference>
<evidence type="ECO:0000256" key="4">
    <source>
        <dbReference type="ARBA" id="ARBA00017099"/>
    </source>
</evidence>
<feature type="domain" description="RmlD-like substrate binding" evidence="7">
    <location>
        <begin position="1"/>
        <end position="300"/>
    </location>
</feature>
<dbReference type="GO" id="GO:0009243">
    <property type="term" value="P:O antigen biosynthetic process"/>
    <property type="evidence" value="ECO:0007669"/>
    <property type="project" value="UniProtKB-UniPathway"/>
</dbReference>
<dbReference type="SUPFAM" id="SSF51735">
    <property type="entry name" value="NAD(P)-binding Rossmann-fold domains"/>
    <property type="match status" value="1"/>
</dbReference>
<dbReference type="EC" id="1.1.1.133" evidence="3 6"/>
<keyword evidence="6 8" id="KW-0560">Oxidoreductase</keyword>
<comment type="catalytic activity">
    <reaction evidence="5 6">
        <text>dTDP-beta-L-rhamnose + NADP(+) = dTDP-4-dehydro-beta-L-rhamnose + NADPH + H(+)</text>
        <dbReference type="Rhea" id="RHEA:21796"/>
        <dbReference type="ChEBI" id="CHEBI:15378"/>
        <dbReference type="ChEBI" id="CHEBI:57510"/>
        <dbReference type="ChEBI" id="CHEBI:57783"/>
        <dbReference type="ChEBI" id="CHEBI:58349"/>
        <dbReference type="ChEBI" id="CHEBI:62830"/>
        <dbReference type="EC" id="1.1.1.133"/>
    </reaction>
</comment>
<name>A0A7T9UJJ0_9GAMM</name>
<dbReference type="Gene3D" id="3.90.25.10">
    <property type="entry name" value="UDP-galactose 4-epimerase, domain 1"/>
    <property type="match status" value="1"/>
</dbReference>
<dbReference type="GO" id="GO:0019305">
    <property type="term" value="P:dTDP-rhamnose biosynthetic process"/>
    <property type="evidence" value="ECO:0007669"/>
    <property type="project" value="UniProtKB-UniPathway"/>
</dbReference>
<gene>
    <name evidence="8" type="primary">rfbD</name>
    <name evidence="8" type="ORF">I6I53_04280</name>
</gene>
<dbReference type="RefSeq" id="WP_201686695.1">
    <property type="nucleotide sequence ID" value="NZ_CP068176.1"/>
</dbReference>
<evidence type="ECO:0000256" key="2">
    <source>
        <dbReference type="ARBA" id="ARBA00010944"/>
    </source>
</evidence>
<dbReference type="GO" id="GO:0005829">
    <property type="term" value="C:cytosol"/>
    <property type="evidence" value="ECO:0007669"/>
    <property type="project" value="TreeGrafter"/>
</dbReference>
<dbReference type="UniPathway" id="UPA00281"/>
<comment type="function">
    <text evidence="6">Catalyzes the reduction of dTDP-6-deoxy-L-lyxo-4-hexulose to yield dTDP-L-rhamnose.</text>
</comment>
<sequence length="302" mass="34254">MKLLILGKNGQVGWELQRALQPLGEVLALDRYQDTKTHYCGDISNFDAIARVITQFRPNIVVNATAYTAVDQAETDLEQADLINHLAVKHLAEQCKTMNALLIHYSTDYVFDGQGQTEWQETDEKAPQNAYGHTKLAGEIALEQSQAKFINFRTSWVYGTHGNNFIKTMLKLAKSKDELNIIADQIGVPTGAALIADVTAQVIRYYDFNPDQHHDLHGHYHLAPQGETSWYDYAQFVFAQAREHNQPLILKQVNPIETQAYPTPAKRPLNSRLNTDKLQQNFKLHLPHWQQGVAQVLEELLP</sequence>
<evidence type="ECO:0000259" key="7">
    <source>
        <dbReference type="Pfam" id="PF04321"/>
    </source>
</evidence>
<dbReference type="NCBIfam" id="TIGR01214">
    <property type="entry name" value="rmlD"/>
    <property type="match status" value="1"/>
</dbReference>
<keyword evidence="6" id="KW-0521">NADP</keyword>
<dbReference type="PANTHER" id="PTHR10491:SF4">
    <property type="entry name" value="METHIONINE ADENOSYLTRANSFERASE 2 SUBUNIT BETA"/>
    <property type="match status" value="1"/>
</dbReference>
<comment type="pathway">
    <text evidence="1 6">Carbohydrate biosynthesis; dTDP-L-rhamnose biosynthesis.</text>
</comment>
<proteinExistence type="inferred from homology"/>
<comment type="cofactor">
    <cofactor evidence="6">
        <name>Mg(2+)</name>
        <dbReference type="ChEBI" id="CHEBI:18420"/>
    </cofactor>
    <text evidence="6">Binds 1 Mg(2+) ion per monomer.</text>
</comment>
<evidence type="ECO:0000313" key="9">
    <source>
        <dbReference type="Proteomes" id="UP000595320"/>
    </source>
</evidence>
<protein>
    <recommendedName>
        <fullName evidence="4 6">dTDP-4-dehydrorhamnose reductase</fullName>
        <ecNumber evidence="3 6">1.1.1.133</ecNumber>
    </recommendedName>
</protein>
<dbReference type="UniPathway" id="UPA00124"/>
<dbReference type="PANTHER" id="PTHR10491">
    <property type="entry name" value="DTDP-4-DEHYDRORHAMNOSE REDUCTASE"/>
    <property type="match status" value="1"/>
</dbReference>
<evidence type="ECO:0000256" key="1">
    <source>
        <dbReference type="ARBA" id="ARBA00004781"/>
    </source>
</evidence>
<evidence type="ECO:0000256" key="3">
    <source>
        <dbReference type="ARBA" id="ARBA00012929"/>
    </source>
</evidence>
<dbReference type="InterPro" id="IPR005913">
    <property type="entry name" value="dTDP_dehydrorham_reduct"/>
</dbReference>
<evidence type="ECO:0000313" key="8">
    <source>
        <dbReference type="EMBL" id="QQT87004.1"/>
    </source>
</evidence>
<dbReference type="AlphaFoldDB" id="A0A7T9UJJ0"/>
<dbReference type="CDD" id="cd05254">
    <property type="entry name" value="dTDP_HR_like_SDR_e"/>
    <property type="match status" value="1"/>
</dbReference>
<accession>A0A7T9UJJ0</accession>
<dbReference type="EMBL" id="CP068176">
    <property type="protein sequence ID" value="QQT87004.1"/>
    <property type="molecule type" value="Genomic_DNA"/>
</dbReference>
<comment type="similarity">
    <text evidence="2 6">Belongs to the dTDP-4-dehydrorhamnose reductase family.</text>
</comment>
<reference evidence="8 9" key="1">
    <citation type="submission" date="2021-01" db="EMBL/GenBank/DDBJ databases">
        <title>FDA dAtabase for Regulatory Grade micrObial Sequences (FDA-ARGOS): Supporting development and validation of Infectious Disease Dx tests.</title>
        <authorList>
            <person name="Sproer C."/>
            <person name="Gronow S."/>
            <person name="Severitt S."/>
            <person name="Schroder I."/>
            <person name="Tallon L."/>
            <person name="Sadzewicz L."/>
            <person name="Zhao X."/>
            <person name="Boylan J."/>
            <person name="Ott S."/>
            <person name="Bowen H."/>
            <person name="Vavikolanu K."/>
            <person name="Mehta A."/>
            <person name="Aluvathingal J."/>
            <person name="Nadendla S."/>
            <person name="Lowell S."/>
            <person name="Myers T."/>
            <person name="Yan Y."/>
            <person name="Sichtig H."/>
        </authorList>
    </citation>
    <scope>NUCLEOTIDE SEQUENCE [LARGE SCALE GENOMIC DNA]</scope>
    <source>
        <strain evidence="8 9">FDAARGOS_1096</strain>
    </source>
</reference>
<dbReference type="InterPro" id="IPR036291">
    <property type="entry name" value="NAD(P)-bd_dom_sf"/>
</dbReference>
<evidence type="ECO:0000256" key="5">
    <source>
        <dbReference type="ARBA" id="ARBA00048200"/>
    </source>
</evidence>